<feature type="domain" description="HTH marR-type" evidence="5">
    <location>
        <begin position="4"/>
        <end position="136"/>
    </location>
</feature>
<dbReference type="Proteomes" id="UP001144471">
    <property type="component" value="Unassembled WGS sequence"/>
</dbReference>
<dbReference type="InterPro" id="IPR023187">
    <property type="entry name" value="Tscrpt_reg_MarR-type_CS"/>
</dbReference>
<keyword evidence="7" id="KW-1185">Reference proteome</keyword>
<dbReference type="Pfam" id="PF01047">
    <property type="entry name" value="MarR"/>
    <property type="match status" value="1"/>
</dbReference>
<proteinExistence type="predicted"/>
<sequence>MKLTDLIGTSLLYTAKELKWYMEKNTISELSGSGQMPLLVTIREERGISQKDLAEKLKKDKTTIAKAIKRMESAGYIERRRGEIDKRVYKLYLTPKGEEVYPKVVEYLGEIEAKLDKAFTQNEKEQFLSFLEKVRNTITED</sequence>
<dbReference type="SMART" id="SM00347">
    <property type="entry name" value="HTH_MARR"/>
    <property type="match status" value="1"/>
</dbReference>
<dbReference type="SUPFAM" id="SSF46785">
    <property type="entry name" value="Winged helix' DNA-binding domain"/>
    <property type="match status" value="1"/>
</dbReference>
<evidence type="ECO:0000256" key="2">
    <source>
        <dbReference type="ARBA" id="ARBA00023125"/>
    </source>
</evidence>
<dbReference type="PANTHER" id="PTHR42756">
    <property type="entry name" value="TRANSCRIPTIONAL REGULATOR, MARR"/>
    <property type="match status" value="1"/>
</dbReference>
<comment type="caution">
    <text evidence="6">The sequence shown here is derived from an EMBL/GenBank/DDBJ whole genome shotgun (WGS) entry which is preliminary data.</text>
</comment>
<name>A0A9W6GJX8_9FUSO</name>
<evidence type="ECO:0008006" key="8">
    <source>
        <dbReference type="Google" id="ProtNLM"/>
    </source>
</evidence>
<dbReference type="GO" id="GO:0003700">
    <property type="term" value="F:DNA-binding transcription factor activity"/>
    <property type="evidence" value="ECO:0007669"/>
    <property type="project" value="InterPro"/>
</dbReference>
<keyword evidence="2" id="KW-0238">DNA-binding</keyword>
<evidence type="ECO:0000259" key="4">
    <source>
        <dbReference type="PROSITE" id="PS50943"/>
    </source>
</evidence>
<dbReference type="PROSITE" id="PS50995">
    <property type="entry name" value="HTH_MARR_2"/>
    <property type="match status" value="1"/>
</dbReference>
<dbReference type="InterPro" id="IPR036388">
    <property type="entry name" value="WH-like_DNA-bd_sf"/>
</dbReference>
<organism evidence="6 7">
    <name type="scientific">Propionigenium maris DSM 9537</name>
    <dbReference type="NCBI Taxonomy" id="1123000"/>
    <lineage>
        <taxon>Bacteria</taxon>
        <taxon>Fusobacteriati</taxon>
        <taxon>Fusobacteriota</taxon>
        <taxon>Fusobacteriia</taxon>
        <taxon>Fusobacteriales</taxon>
        <taxon>Fusobacteriaceae</taxon>
        <taxon>Propionigenium</taxon>
    </lineage>
</organism>
<protein>
    <recommendedName>
        <fullName evidence="8">DNA-binding transcriptional regulator, MarR family</fullName>
    </recommendedName>
</protein>
<reference evidence="6" key="1">
    <citation type="submission" date="2022-12" db="EMBL/GenBank/DDBJ databases">
        <title>Reference genome sequencing for broad-spectrum identification of bacterial and archaeal isolates by mass spectrometry.</title>
        <authorList>
            <person name="Sekiguchi Y."/>
            <person name="Tourlousse D.M."/>
        </authorList>
    </citation>
    <scope>NUCLEOTIDE SEQUENCE</scope>
    <source>
        <strain evidence="6">10succ1</strain>
    </source>
</reference>
<dbReference type="GO" id="GO:0003677">
    <property type="term" value="F:DNA binding"/>
    <property type="evidence" value="ECO:0007669"/>
    <property type="project" value="UniProtKB-KW"/>
</dbReference>
<evidence type="ECO:0000313" key="7">
    <source>
        <dbReference type="Proteomes" id="UP001144471"/>
    </source>
</evidence>
<dbReference type="PRINTS" id="PR00598">
    <property type="entry name" value="HTHMARR"/>
</dbReference>
<dbReference type="InterPro" id="IPR000835">
    <property type="entry name" value="HTH_MarR-typ"/>
</dbReference>
<dbReference type="InterPro" id="IPR036390">
    <property type="entry name" value="WH_DNA-bd_sf"/>
</dbReference>
<gene>
    <name evidence="6" type="ORF">PM10SUCC1_08490</name>
</gene>
<evidence type="ECO:0000313" key="6">
    <source>
        <dbReference type="EMBL" id="GLI55335.1"/>
    </source>
</evidence>
<dbReference type="RefSeq" id="WP_281833715.1">
    <property type="nucleotide sequence ID" value="NZ_BSDY01000003.1"/>
</dbReference>
<dbReference type="PANTHER" id="PTHR42756:SF1">
    <property type="entry name" value="TRANSCRIPTIONAL REPRESSOR OF EMRAB OPERON"/>
    <property type="match status" value="1"/>
</dbReference>
<keyword evidence="3" id="KW-0804">Transcription</keyword>
<evidence type="ECO:0000256" key="3">
    <source>
        <dbReference type="ARBA" id="ARBA00023163"/>
    </source>
</evidence>
<feature type="domain" description="HTH cro/C1-type" evidence="4">
    <location>
        <begin position="39"/>
        <end position="66"/>
    </location>
</feature>
<dbReference type="InterPro" id="IPR011991">
    <property type="entry name" value="ArsR-like_HTH"/>
</dbReference>
<dbReference type="AlphaFoldDB" id="A0A9W6GJX8"/>
<dbReference type="EMBL" id="BSDY01000003">
    <property type="protein sequence ID" value="GLI55335.1"/>
    <property type="molecule type" value="Genomic_DNA"/>
</dbReference>
<evidence type="ECO:0000256" key="1">
    <source>
        <dbReference type="ARBA" id="ARBA00023015"/>
    </source>
</evidence>
<accession>A0A9W6GJX8</accession>
<evidence type="ECO:0000259" key="5">
    <source>
        <dbReference type="PROSITE" id="PS50995"/>
    </source>
</evidence>
<dbReference type="PROSITE" id="PS50943">
    <property type="entry name" value="HTH_CROC1"/>
    <property type="match status" value="1"/>
</dbReference>
<keyword evidence="1" id="KW-0805">Transcription regulation</keyword>
<dbReference type="CDD" id="cd00090">
    <property type="entry name" value="HTH_ARSR"/>
    <property type="match status" value="1"/>
</dbReference>
<dbReference type="InterPro" id="IPR001387">
    <property type="entry name" value="Cro/C1-type_HTH"/>
</dbReference>
<dbReference type="Gene3D" id="1.10.10.10">
    <property type="entry name" value="Winged helix-like DNA-binding domain superfamily/Winged helix DNA-binding domain"/>
    <property type="match status" value="1"/>
</dbReference>
<dbReference type="PROSITE" id="PS01117">
    <property type="entry name" value="HTH_MARR_1"/>
    <property type="match status" value="1"/>
</dbReference>